<keyword evidence="1" id="KW-0175">Coiled coil</keyword>
<proteinExistence type="predicted"/>
<comment type="caution">
    <text evidence="2">The sequence shown here is derived from an EMBL/GenBank/DDBJ whole genome shotgun (WGS) entry which is preliminary data.</text>
</comment>
<organism evidence="2 3">
    <name type="scientific">Plutella xylostella</name>
    <name type="common">Diamondback moth</name>
    <name type="synonym">Plutella maculipennis</name>
    <dbReference type="NCBI Taxonomy" id="51655"/>
    <lineage>
        <taxon>Eukaryota</taxon>
        <taxon>Metazoa</taxon>
        <taxon>Ecdysozoa</taxon>
        <taxon>Arthropoda</taxon>
        <taxon>Hexapoda</taxon>
        <taxon>Insecta</taxon>
        <taxon>Pterygota</taxon>
        <taxon>Neoptera</taxon>
        <taxon>Endopterygota</taxon>
        <taxon>Lepidoptera</taxon>
        <taxon>Glossata</taxon>
        <taxon>Ditrysia</taxon>
        <taxon>Yponomeutoidea</taxon>
        <taxon>Plutellidae</taxon>
        <taxon>Plutella</taxon>
    </lineage>
</organism>
<dbReference type="Gene3D" id="1.10.418.60">
    <property type="entry name" value="Ncd80 complex, Nuf2 subunit"/>
    <property type="match status" value="1"/>
</dbReference>
<dbReference type="AlphaFoldDB" id="A0A8S4G6K7"/>
<evidence type="ECO:0000313" key="2">
    <source>
        <dbReference type="EMBL" id="CAG9135247.1"/>
    </source>
</evidence>
<protein>
    <submittedName>
        <fullName evidence="2">(diamondback moth) hypothetical protein</fullName>
    </submittedName>
</protein>
<dbReference type="Proteomes" id="UP000653454">
    <property type="component" value="Unassembled WGS sequence"/>
</dbReference>
<name>A0A8S4G6K7_PLUXY</name>
<sequence>MERSEKLINIWNGEFPNYPLTVADLKKPHAMIGAFFQVFNRLGIDNDAVLSPPPEEERVENTTYYWDLLPIINMTRVINHVVAVLQQSDKLNITFPLTITHFLQPDAATSHSILLLLINLTAFNENRLRDIAPYEEELFGKREQVKNLEDKKNRLLELLNEQAEEKGKRAERLEKIEHDIQQFEEELKLEKEAHNEEKQALEAILEENRQLDLLLDQKKSQRDALLAEVARKKALRVYDAEDIKAQTEQAAQNMQEAEEKLNSLKTTLMQKENSMKNLQKIKPNFDLANNLLHEIMKLSEALKELELGDLDADSAEGELDVLQTELAELRHQHEELRAARAELARRHADHETKSKLQVTQLESAIREAEEKEKKSREDAKKSLEIIEEIKERTTKYAEEKKRGLEELELIERNFCEQLKSYEDALLRVKDEAQEKIEERLRGRHR</sequence>
<reference evidence="2" key="1">
    <citation type="submission" date="2020-11" db="EMBL/GenBank/DDBJ databases">
        <authorList>
            <person name="Whiteford S."/>
        </authorList>
    </citation>
    <scope>NUCLEOTIDE SEQUENCE</scope>
</reference>
<feature type="coiled-coil region" evidence="1">
    <location>
        <begin position="138"/>
        <end position="438"/>
    </location>
</feature>
<keyword evidence="3" id="KW-1185">Reference proteome</keyword>
<evidence type="ECO:0000313" key="3">
    <source>
        <dbReference type="Proteomes" id="UP000653454"/>
    </source>
</evidence>
<accession>A0A8S4G6K7</accession>
<gene>
    <name evidence="2" type="ORF">PLXY2_LOCUS13522</name>
</gene>
<dbReference type="EMBL" id="CAJHNJ030000098">
    <property type="protein sequence ID" value="CAG9135247.1"/>
    <property type="molecule type" value="Genomic_DNA"/>
</dbReference>
<dbReference type="InterPro" id="IPR038275">
    <property type="entry name" value="Nuf2_N_sf"/>
</dbReference>
<evidence type="ECO:0000256" key="1">
    <source>
        <dbReference type="SAM" id="Coils"/>
    </source>
</evidence>